<dbReference type="SUPFAM" id="SSF48726">
    <property type="entry name" value="Immunoglobulin"/>
    <property type="match status" value="2"/>
</dbReference>
<dbReference type="InterPro" id="IPR013783">
    <property type="entry name" value="Ig-like_fold"/>
</dbReference>
<dbReference type="Proteomes" id="UP000237246">
    <property type="component" value="Unassembled WGS sequence"/>
</dbReference>
<dbReference type="InterPro" id="IPR013098">
    <property type="entry name" value="Ig_I-set"/>
</dbReference>
<reference evidence="5 6" key="1">
    <citation type="submission" date="2018-01" db="EMBL/GenBank/DDBJ databases">
        <title>Comparison of the Chinese Bamboo Partridge and Red Junglefowl genome sequences highlights the importance of demography in genome evolution.</title>
        <authorList>
            <person name="Tiley G.P."/>
            <person name="Kimball R.T."/>
            <person name="Braun E.L."/>
            <person name="Burleigh J.G."/>
        </authorList>
    </citation>
    <scope>NUCLEOTIDE SEQUENCE [LARGE SCALE GENOMIC DNA]</scope>
    <source>
        <strain evidence="5">RTK389</strain>
        <tissue evidence="5">Blood</tissue>
    </source>
</reference>
<dbReference type="InterPro" id="IPR036179">
    <property type="entry name" value="Ig-like_dom_sf"/>
</dbReference>
<keyword evidence="6" id="KW-1185">Reference proteome</keyword>
<dbReference type="EMBL" id="PPHD01012236">
    <property type="protein sequence ID" value="POI30329.1"/>
    <property type="molecule type" value="Genomic_DNA"/>
</dbReference>
<keyword evidence="1" id="KW-0677">Repeat</keyword>
<evidence type="ECO:0000313" key="6">
    <source>
        <dbReference type="Proteomes" id="UP000237246"/>
    </source>
</evidence>
<accession>A0A2P4T1U3</accession>
<dbReference type="PANTHER" id="PTHR12231:SF237">
    <property type="entry name" value="CONTACTIN-6"/>
    <property type="match status" value="1"/>
</dbReference>
<dbReference type="OrthoDB" id="5982258at2759"/>
<dbReference type="Pfam" id="PF07679">
    <property type="entry name" value="I-set"/>
    <property type="match status" value="1"/>
</dbReference>
<dbReference type="AlphaFoldDB" id="A0A2P4T1U3"/>
<dbReference type="PROSITE" id="PS50835">
    <property type="entry name" value="IG_LIKE"/>
    <property type="match status" value="1"/>
</dbReference>
<evidence type="ECO:0000259" key="4">
    <source>
        <dbReference type="PROSITE" id="PS50835"/>
    </source>
</evidence>
<dbReference type="Gene3D" id="2.60.40.10">
    <property type="entry name" value="Immunoglobulins"/>
    <property type="match status" value="2"/>
</dbReference>
<evidence type="ECO:0000313" key="5">
    <source>
        <dbReference type="EMBL" id="POI30329.1"/>
    </source>
</evidence>
<dbReference type="InterPro" id="IPR051170">
    <property type="entry name" value="Neural/epithelial_adhesion"/>
</dbReference>
<feature type="non-terminal residue" evidence="5">
    <location>
        <position position="123"/>
    </location>
</feature>
<evidence type="ECO:0000256" key="3">
    <source>
        <dbReference type="ARBA" id="ARBA00023319"/>
    </source>
</evidence>
<organism evidence="5 6">
    <name type="scientific">Bambusicola thoracicus</name>
    <name type="common">Chinese bamboo-partridge</name>
    <name type="synonym">Perdix thoracica</name>
    <dbReference type="NCBI Taxonomy" id="9083"/>
    <lineage>
        <taxon>Eukaryota</taxon>
        <taxon>Metazoa</taxon>
        <taxon>Chordata</taxon>
        <taxon>Craniata</taxon>
        <taxon>Vertebrata</taxon>
        <taxon>Euteleostomi</taxon>
        <taxon>Archelosauria</taxon>
        <taxon>Archosauria</taxon>
        <taxon>Dinosauria</taxon>
        <taxon>Saurischia</taxon>
        <taxon>Theropoda</taxon>
        <taxon>Coelurosauria</taxon>
        <taxon>Aves</taxon>
        <taxon>Neognathae</taxon>
        <taxon>Galloanserae</taxon>
        <taxon>Galliformes</taxon>
        <taxon>Phasianidae</taxon>
        <taxon>Perdicinae</taxon>
        <taxon>Bambusicola</taxon>
    </lineage>
</organism>
<name>A0A2P4T1U3_BAMTH</name>
<dbReference type="GO" id="GO:0043005">
    <property type="term" value="C:neuron projection"/>
    <property type="evidence" value="ECO:0007669"/>
    <property type="project" value="TreeGrafter"/>
</dbReference>
<keyword evidence="3" id="KW-0393">Immunoglobulin domain</keyword>
<dbReference type="InterPro" id="IPR007110">
    <property type="entry name" value="Ig-like_dom"/>
</dbReference>
<keyword evidence="2" id="KW-1015">Disulfide bond</keyword>
<protein>
    <recommendedName>
        <fullName evidence="4">Ig-like domain-containing protein</fullName>
    </recommendedName>
</protein>
<feature type="domain" description="Ig-like" evidence="4">
    <location>
        <begin position="77"/>
        <end position="123"/>
    </location>
</feature>
<evidence type="ECO:0000256" key="2">
    <source>
        <dbReference type="ARBA" id="ARBA00023157"/>
    </source>
</evidence>
<evidence type="ECO:0000256" key="1">
    <source>
        <dbReference type="ARBA" id="ARBA00022737"/>
    </source>
</evidence>
<comment type="caution">
    <text evidence="5">The sequence shown here is derived from an EMBL/GenBank/DDBJ whole genome shotgun (WGS) entry which is preliminary data.</text>
</comment>
<sequence length="123" mass="13658">MFSKKMEALMSVLQKIFEAETLQEVNYSSMERIQVENGTLIIPMLNMSDSGLYQCVAENKYDTIYASAELRVIAAAPDFSKNPVKKTSIVQVGGEVTIGCRPSASPRAAIDWRKGPEVLRLNK</sequence>
<proteinExistence type="predicted"/>
<dbReference type="PANTHER" id="PTHR12231">
    <property type="entry name" value="CTX-RELATED TYPE I TRANSMEMBRANE PROTEIN"/>
    <property type="match status" value="1"/>
</dbReference>
<gene>
    <name evidence="5" type="ORF">CIB84_005921</name>
</gene>